<organism evidence="3 4">
    <name type="scientific">Candidatus Mycoplasma haematobovis</name>
    <dbReference type="NCBI Taxonomy" id="432608"/>
    <lineage>
        <taxon>Bacteria</taxon>
        <taxon>Bacillati</taxon>
        <taxon>Mycoplasmatota</taxon>
        <taxon>Mollicutes</taxon>
        <taxon>Mycoplasmataceae</taxon>
        <taxon>Mycoplasma</taxon>
    </lineage>
</organism>
<gene>
    <name evidence="3" type="ORF">A6V39_03725</name>
</gene>
<proteinExistence type="predicted"/>
<keyword evidence="2" id="KW-0472">Membrane</keyword>
<keyword evidence="4" id="KW-1185">Reference proteome</keyword>
<reference evidence="4" key="1">
    <citation type="submission" date="2016-04" db="EMBL/GenBank/DDBJ databases">
        <authorList>
            <person name="Quiroz-Castaneda R.E."/>
            <person name="Martinez-Ocampo F."/>
        </authorList>
    </citation>
    <scope>NUCLEOTIDE SEQUENCE [LARGE SCALE GENOMIC DNA]</scope>
    <source>
        <strain evidence="4">INIFAP01</strain>
    </source>
</reference>
<feature type="compositionally biased region" description="Basic and acidic residues" evidence="1">
    <location>
        <begin position="30"/>
        <end position="41"/>
    </location>
</feature>
<protein>
    <submittedName>
        <fullName evidence="3">Uncharacterized protein</fullName>
    </submittedName>
</protein>
<feature type="compositionally biased region" description="Polar residues" evidence="1">
    <location>
        <begin position="42"/>
        <end position="52"/>
    </location>
</feature>
<accession>A0A1A9QDF8</accession>
<dbReference type="Proteomes" id="UP000077623">
    <property type="component" value="Unassembled WGS sequence"/>
</dbReference>
<dbReference type="AlphaFoldDB" id="A0A1A9QDF8"/>
<dbReference type="RefSeq" id="WP_187150382.1">
    <property type="nucleotide sequence ID" value="NZ_LWUJ01000012.1"/>
</dbReference>
<sequence length="108" mass="10951">MAIKTLIYSALSLGIASGATVGGYFIFKPDTTKQESNKKSTEGTTLQGTPTDSIAPARGADGNPDTSREGNGQPAGQRPEGVQNSLDSGSRSTEPDLGTQVPSVPGGV</sequence>
<evidence type="ECO:0000256" key="2">
    <source>
        <dbReference type="SAM" id="Phobius"/>
    </source>
</evidence>
<dbReference type="EMBL" id="LWUJ01000012">
    <property type="protein sequence ID" value="OAL09996.1"/>
    <property type="molecule type" value="Genomic_DNA"/>
</dbReference>
<feature type="compositionally biased region" description="Polar residues" evidence="1">
    <location>
        <begin position="82"/>
        <end position="92"/>
    </location>
</feature>
<evidence type="ECO:0000256" key="1">
    <source>
        <dbReference type="SAM" id="MobiDB-lite"/>
    </source>
</evidence>
<keyword evidence="2" id="KW-1133">Transmembrane helix</keyword>
<feature type="transmembrane region" description="Helical" evidence="2">
    <location>
        <begin position="6"/>
        <end position="27"/>
    </location>
</feature>
<evidence type="ECO:0000313" key="3">
    <source>
        <dbReference type="EMBL" id="OAL09996.1"/>
    </source>
</evidence>
<dbReference type="STRING" id="432608.A6V39_03725"/>
<name>A0A1A9QDF8_9MOLU</name>
<feature type="region of interest" description="Disordered" evidence="1">
    <location>
        <begin position="30"/>
        <end position="108"/>
    </location>
</feature>
<evidence type="ECO:0000313" key="4">
    <source>
        <dbReference type="Proteomes" id="UP000077623"/>
    </source>
</evidence>
<comment type="caution">
    <text evidence="3">The sequence shown here is derived from an EMBL/GenBank/DDBJ whole genome shotgun (WGS) entry which is preliminary data.</text>
</comment>
<keyword evidence="2" id="KW-0812">Transmembrane</keyword>